<dbReference type="InterPro" id="IPR021825">
    <property type="entry name" value="RETICULATA-related"/>
</dbReference>
<comment type="subcellular location">
    <subcellularLocation>
        <location evidence="1">Plastid</location>
        <location evidence="1">Chloroplast membrane</location>
        <topology evidence="1">Multi-pass membrane protein</topology>
    </subcellularLocation>
</comment>
<evidence type="ECO:0000256" key="3">
    <source>
        <dbReference type="ARBA" id="ARBA00022528"/>
    </source>
</evidence>
<dbReference type="EMBL" id="JBEDUW010000005">
    <property type="protein sequence ID" value="KAK9929359.1"/>
    <property type="molecule type" value="Genomic_DNA"/>
</dbReference>
<evidence type="ECO:0000256" key="7">
    <source>
        <dbReference type="ARBA" id="ARBA00022989"/>
    </source>
</evidence>
<evidence type="ECO:0000256" key="9">
    <source>
        <dbReference type="SAM" id="MobiDB-lite"/>
    </source>
</evidence>
<evidence type="ECO:0000313" key="10">
    <source>
        <dbReference type="EMBL" id="KAK9929359.1"/>
    </source>
</evidence>
<dbReference type="Proteomes" id="UP001457282">
    <property type="component" value="Unassembled WGS sequence"/>
</dbReference>
<dbReference type="PANTHER" id="PTHR31038:SF2">
    <property type="entry name" value="PROTEIN RETICULATA-RELATED 1, CHLOROPLASTIC"/>
    <property type="match status" value="1"/>
</dbReference>
<evidence type="ECO:0000256" key="8">
    <source>
        <dbReference type="ARBA" id="ARBA00023136"/>
    </source>
</evidence>
<evidence type="ECO:0000313" key="11">
    <source>
        <dbReference type="Proteomes" id="UP001457282"/>
    </source>
</evidence>
<protein>
    <recommendedName>
        <fullName evidence="12">Protein RETICULATA-RELATED 1, chloroplastic</fullName>
    </recommendedName>
</protein>
<feature type="compositionally biased region" description="Gly residues" evidence="9">
    <location>
        <begin position="114"/>
        <end position="131"/>
    </location>
</feature>
<dbReference type="Pfam" id="PF11891">
    <property type="entry name" value="RETICULATA-like"/>
    <property type="match status" value="1"/>
</dbReference>
<sequence>MSHAVFHTAQFMPINTQLPKKPRLAGPIQPLVVGKLRRGLVVKACCAAPSTPDSVEGQSVTLLERCFVAAPSSGAREFGPVMKGQYGAFGAVTLEKGKLDMTQKQSKSSPELQAGGGGGNIGKNLNHGGGDGGDDDGDDDDYFDDFDEGDEGDDGGLFRKRMFLEELFDRKFVEAVLNEWQKTMMDLPAGFRQAYEMGLVSSAEMVKYLATNARPTTTRFISRSLPDGISRAFIGRMLADPAFLYKFLLEQAGTIGCSVWWEVKNRKERIKQEWDLALLNVLTVTACNAVVVWSLAPCRSYGNTFRFDLQNTLQKLPNNIFEKSYPMREFDLSRRVHSFFYKAAELCMVGLSAGAVQGSLANLLSHKKKERLSVTIPSVRANALGYGAFLGLYANLRYQLLCGFDRAVMNHFDVIGVALFLSTAFRVLNIQLGERSRLAWLGVEADPLVQSDDLLKAYSRPAENVDRSSPKWFISKNAVVSGLGLLGIKQRNDDSVGDGESATPKTRRKRIVRKKVAA</sequence>
<evidence type="ECO:0000256" key="5">
    <source>
        <dbReference type="ARBA" id="ARBA00022692"/>
    </source>
</evidence>
<dbReference type="GO" id="GO:0009706">
    <property type="term" value="C:chloroplast inner membrane"/>
    <property type="evidence" value="ECO:0007669"/>
    <property type="project" value="TreeGrafter"/>
</dbReference>
<evidence type="ECO:0008006" key="12">
    <source>
        <dbReference type="Google" id="ProtNLM"/>
    </source>
</evidence>
<evidence type="ECO:0000256" key="6">
    <source>
        <dbReference type="ARBA" id="ARBA00022946"/>
    </source>
</evidence>
<keyword evidence="8" id="KW-0472">Membrane</keyword>
<proteinExistence type="inferred from homology"/>
<gene>
    <name evidence="10" type="ORF">M0R45_026461</name>
</gene>
<evidence type="ECO:0000256" key="1">
    <source>
        <dbReference type="ARBA" id="ARBA00004508"/>
    </source>
</evidence>
<keyword evidence="5" id="KW-0812">Transmembrane</keyword>
<dbReference type="PANTHER" id="PTHR31038">
    <property type="entry name" value="EXPRESSED PROTEIN-RELATED"/>
    <property type="match status" value="1"/>
</dbReference>
<keyword evidence="7" id="KW-1133">Transmembrane helix</keyword>
<keyword evidence="11" id="KW-1185">Reference proteome</keyword>
<feature type="region of interest" description="Disordered" evidence="9">
    <location>
        <begin position="100"/>
        <end position="150"/>
    </location>
</feature>
<keyword evidence="4" id="KW-0934">Plastid</keyword>
<organism evidence="10 11">
    <name type="scientific">Rubus argutus</name>
    <name type="common">Southern blackberry</name>
    <dbReference type="NCBI Taxonomy" id="59490"/>
    <lineage>
        <taxon>Eukaryota</taxon>
        <taxon>Viridiplantae</taxon>
        <taxon>Streptophyta</taxon>
        <taxon>Embryophyta</taxon>
        <taxon>Tracheophyta</taxon>
        <taxon>Spermatophyta</taxon>
        <taxon>Magnoliopsida</taxon>
        <taxon>eudicotyledons</taxon>
        <taxon>Gunneridae</taxon>
        <taxon>Pentapetalae</taxon>
        <taxon>rosids</taxon>
        <taxon>fabids</taxon>
        <taxon>Rosales</taxon>
        <taxon>Rosaceae</taxon>
        <taxon>Rosoideae</taxon>
        <taxon>Rosoideae incertae sedis</taxon>
        <taxon>Rubus</taxon>
    </lineage>
</organism>
<reference evidence="10 11" key="1">
    <citation type="journal article" date="2023" name="G3 (Bethesda)">
        <title>A chromosome-length genome assembly and annotation of blackberry (Rubus argutus, cv. 'Hillquist').</title>
        <authorList>
            <person name="Bruna T."/>
            <person name="Aryal R."/>
            <person name="Dudchenko O."/>
            <person name="Sargent D.J."/>
            <person name="Mead D."/>
            <person name="Buti M."/>
            <person name="Cavallini A."/>
            <person name="Hytonen T."/>
            <person name="Andres J."/>
            <person name="Pham M."/>
            <person name="Weisz D."/>
            <person name="Mascagni F."/>
            <person name="Usai G."/>
            <person name="Natali L."/>
            <person name="Bassil N."/>
            <person name="Fernandez G.E."/>
            <person name="Lomsadze A."/>
            <person name="Armour M."/>
            <person name="Olukolu B."/>
            <person name="Poorten T."/>
            <person name="Britton C."/>
            <person name="Davik J."/>
            <person name="Ashrafi H."/>
            <person name="Aiden E.L."/>
            <person name="Borodovsky M."/>
            <person name="Worthington M."/>
        </authorList>
    </citation>
    <scope>NUCLEOTIDE SEQUENCE [LARGE SCALE GENOMIC DNA]</scope>
    <source>
        <strain evidence="10">PI 553951</strain>
    </source>
</reference>
<dbReference type="GO" id="GO:0099402">
    <property type="term" value="P:plant organ development"/>
    <property type="evidence" value="ECO:0007669"/>
    <property type="project" value="TreeGrafter"/>
</dbReference>
<accession>A0AAW1WYX1</accession>
<name>A0AAW1WYX1_RUBAR</name>
<evidence type="ECO:0000256" key="4">
    <source>
        <dbReference type="ARBA" id="ARBA00022640"/>
    </source>
</evidence>
<feature type="compositionally biased region" description="Acidic residues" evidence="9">
    <location>
        <begin position="132"/>
        <end position="150"/>
    </location>
</feature>
<evidence type="ECO:0000256" key="2">
    <source>
        <dbReference type="ARBA" id="ARBA00010793"/>
    </source>
</evidence>
<keyword evidence="3" id="KW-0150">Chloroplast</keyword>
<keyword evidence="6" id="KW-0809">Transit peptide</keyword>
<dbReference type="AlphaFoldDB" id="A0AAW1WYX1"/>
<comment type="caution">
    <text evidence="10">The sequence shown here is derived from an EMBL/GenBank/DDBJ whole genome shotgun (WGS) entry which is preliminary data.</text>
</comment>
<comment type="similarity">
    <text evidence="2">Belongs to the RETICULATA family.</text>
</comment>
<feature type="compositionally biased region" description="Polar residues" evidence="9">
    <location>
        <begin position="102"/>
        <end position="111"/>
    </location>
</feature>